<organism evidence="6 7">
    <name type="scientific">Fragilariopsis cylindrus CCMP1102</name>
    <dbReference type="NCBI Taxonomy" id="635003"/>
    <lineage>
        <taxon>Eukaryota</taxon>
        <taxon>Sar</taxon>
        <taxon>Stramenopiles</taxon>
        <taxon>Ochrophyta</taxon>
        <taxon>Bacillariophyta</taxon>
        <taxon>Bacillariophyceae</taxon>
        <taxon>Bacillariophycidae</taxon>
        <taxon>Bacillariales</taxon>
        <taxon>Bacillariaceae</taxon>
        <taxon>Fragilariopsis</taxon>
    </lineage>
</organism>
<dbReference type="GO" id="GO:0006210">
    <property type="term" value="P:thymine catabolic process"/>
    <property type="evidence" value="ECO:0007669"/>
    <property type="project" value="TreeGrafter"/>
</dbReference>
<dbReference type="Gene3D" id="3.40.309.10">
    <property type="entry name" value="Aldehyde Dehydrogenase, Chain A, domain 2"/>
    <property type="match status" value="1"/>
</dbReference>
<dbReference type="GO" id="GO:0004491">
    <property type="term" value="F:methylmalonate-semialdehyde dehydrogenase (acylating, NAD) activity"/>
    <property type="evidence" value="ECO:0007669"/>
    <property type="project" value="UniProtKB-EC"/>
</dbReference>
<protein>
    <recommendedName>
        <fullName evidence="1">methylmalonate-semialdehyde dehydrogenase (CoA acylating)</fullName>
        <ecNumber evidence="1">1.2.1.27</ecNumber>
    </recommendedName>
</protein>
<dbReference type="InterPro" id="IPR016160">
    <property type="entry name" value="Ald_DH_CS_CYS"/>
</dbReference>
<dbReference type="PANTHER" id="PTHR43866">
    <property type="entry name" value="MALONATE-SEMIALDEHYDE DEHYDROGENASE"/>
    <property type="match status" value="1"/>
</dbReference>
<dbReference type="Proteomes" id="UP000095751">
    <property type="component" value="Unassembled WGS sequence"/>
</dbReference>
<dbReference type="AlphaFoldDB" id="A0A1E7ENF4"/>
<dbReference type="PANTHER" id="PTHR43866:SF4">
    <property type="entry name" value="MALONATE-SEMIALDEHYDE DEHYDROGENASE"/>
    <property type="match status" value="1"/>
</dbReference>
<evidence type="ECO:0000313" key="7">
    <source>
        <dbReference type="Proteomes" id="UP000095751"/>
    </source>
</evidence>
<dbReference type="EC" id="1.2.1.27" evidence="1"/>
<evidence type="ECO:0000259" key="5">
    <source>
        <dbReference type="Pfam" id="PF00171"/>
    </source>
</evidence>
<dbReference type="InterPro" id="IPR015590">
    <property type="entry name" value="Aldehyde_DH_dom"/>
</dbReference>
<proteinExistence type="predicted"/>
<dbReference type="EMBL" id="KV784385">
    <property type="protein sequence ID" value="OEU07488.1"/>
    <property type="molecule type" value="Genomic_DNA"/>
</dbReference>
<dbReference type="KEGG" id="fcy:FRACYDRAFT_271941"/>
<dbReference type="SUPFAM" id="SSF53720">
    <property type="entry name" value="ALDH-like"/>
    <property type="match status" value="1"/>
</dbReference>
<dbReference type="InterPro" id="IPR016162">
    <property type="entry name" value="Ald_DH_N"/>
</dbReference>
<name>A0A1E7ENF4_9STRA</name>
<dbReference type="InterPro" id="IPR016161">
    <property type="entry name" value="Ald_DH/histidinol_DH"/>
</dbReference>
<keyword evidence="3" id="KW-0520">NAD</keyword>
<sequence length="574" mass="62247">MNGSTSTPTPTPTVVEVTVCDNYINGEYIPSSTNEYLDVLNPTNSKIIGKVAISNSKDVNHAVQIAKNAFHDESSSGNNGWSKKYTIKQRAACMMKLHSLIEKNALKLAQLIVLENGKNITEALADVAKGNETIEWACSLPSLACGNNLKVSSQVSCEDRRDPLGVVVSIVPFNFPFMVPMWTVPIALVMGNTVILKPSEKVPLTMNYTCQLMKEAGVPPGVFNVIHGTKECVECLIDHPDTKAITFVGSSPVAKIVSYRCRSLELQPPKRCTALGGAKNHLIALGDCDFDTASSDITVSFAGCAGQRCMAASVLLLVDDDDDDNNDNNNIDTSRLQVLVNQIVDKSSKIEAGNQPGQMGPVIDEVSYRKIISYIEHSEQNCDATILLDGRSWSNKSHGKEDGGGGNLWIGPTIILHSNKDDKTMSEEVFGPVLSIFSVPTWEDAIEIENKNPFGNAASIYTSVGGNAEWFTSRFRSSMLGINIGIPVPREPFSFGGLYGTRSKYGDMDITGDGAMEFFSNRVKVTSKWPIVRNGKRGPSSSSRKRSRDGEEETSSKAQPAEEPKDAANFAGQM</sequence>
<evidence type="ECO:0000256" key="2">
    <source>
        <dbReference type="ARBA" id="ARBA00023002"/>
    </source>
</evidence>
<dbReference type="GO" id="GO:0006574">
    <property type="term" value="P:L-valine catabolic process"/>
    <property type="evidence" value="ECO:0007669"/>
    <property type="project" value="TreeGrafter"/>
</dbReference>
<dbReference type="Pfam" id="PF00171">
    <property type="entry name" value="Aldedh"/>
    <property type="match status" value="1"/>
</dbReference>
<keyword evidence="7" id="KW-1185">Reference proteome</keyword>
<evidence type="ECO:0000256" key="3">
    <source>
        <dbReference type="ARBA" id="ARBA00023027"/>
    </source>
</evidence>
<dbReference type="PROSITE" id="PS00070">
    <property type="entry name" value="ALDEHYDE_DEHYDR_CYS"/>
    <property type="match status" value="1"/>
</dbReference>
<evidence type="ECO:0000256" key="4">
    <source>
        <dbReference type="SAM" id="MobiDB-lite"/>
    </source>
</evidence>
<dbReference type="InterPro" id="IPR010061">
    <property type="entry name" value="MeMal-semiAld_DH"/>
</dbReference>
<dbReference type="InterPro" id="IPR016163">
    <property type="entry name" value="Ald_DH_C"/>
</dbReference>
<feature type="domain" description="Aldehyde dehydrogenase" evidence="5">
    <location>
        <begin position="29"/>
        <end position="520"/>
    </location>
</feature>
<dbReference type="Gene3D" id="3.40.605.10">
    <property type="entry name" value="Aldehyde Dehydrogenase, Chain A, domain 1"/>
    <property type="match status" value="1"/>
</dbReference>
<dbReference type="InParanoid" id="A0A1E7ENF4"/>
<gene>
    <name evidence="6" type="ORF">FRACYDRAFT_271941</name>
</gene>
<reference evidence="6 7" key="1">
    <citation type="submission" date="2016-09" db="EMBL/GenBank/DDBJ databases">
        <title>Extensive genetic diversity and differential bi-allelic expression allows diatom success in the polar Southern Ocean.</title>
        <authorList>
            <consortium name="DOE Joint Genome Institute"/>
            <person name="Mock T."/>
            <person name="Otillar R.P."/>
            <person name="Strauss J."/>
            <person name="Dupont C."/>
            <person name="Frickenhaus S."/>
            <person name="Maumus F."/>
            <person name="Mcmullan M."/>
            <person name="Sanges R."/>
            <person name="Schmutz J."/>
            <person name="Toseland A."/>
            <person name="Valas R."/>
            <person name="Veluchamy A."/>
            <person name="Ward B.J."/>
            <person name="Allen A."/>
            <person name="Barry K."/>
            <person name="Falciatore A."/>
            <person name="Ferrante M."/>
            <person name="Fortunato A.E."/>
            <person name="Gloeckner G."/>
            <person name="Gruber A."/>
            <person name="Hipkin R."/>
            <person name="Janech M."/>
            <person name="Kroth P."/>
            <person name="Leese F."/>
            <person name="Lindquist E."/>
            <person name="Lyon B.R."/>
            <person name="Martin J."/>
            <person name="Mayer C."/>
            <person name="Parker M."/>
            <person name="Quesneville H."/>
            <person name="Raymond J."/>
            <person name="Uhlig C."/>
            <person name="Valentin K.U."/>
            <person name="Worden A.Z."/>
            <person name="Armbrust E.V."/>
            <person name="Bowler C."/>
            <person name="Green B."/>
            <person name="Moulton V."/>
            <person name="Van Oosterhout C."/>
            <person name="Grigoriev I."/>
        </authorList>
    </citation>
    <scope>NUCLEOTIDE SEQUENCE [LARGE SCALE GENOMIC DNA]</scope>
    <source>
        <strain evidence="6 7">CCMP1102</strain>
    </source>
</reference>
<accession>A0A1E7ENF4</accession>
<evidence type="ECO:0000313" key="6">
    <source>
        <dbReference type="EMBL" id="OEU07488.1"/>
    </source>
</evidence>
<keyword evidence="2" id="KW-0560">Oxidoreductase</keyword>
<evidence type="ECO:0000256" key="1">
    <source>
        <dbReference type="ARBA" id="ARBA00013048"/>
    </source>
</evidence>
<feature type="region of interest" description="Disordered" evidence="4">
    <location>
        <begin position="530"/>
        <end position="574"/>
    </location>
</feature>
<dbReference type="OrthoDB" id="310895at2759"/>